<sequence length="416" mass="46910">MYNQRVSHNGQVMDSTISHDDDSVVSSSAQRFQHTHRFQHFPPNQHIATDCPIDGRHCQLPQCFCSRTGLDIPGGLSVLDTPQMVLISFDGAVNDRVINRLKALFDGKYRNPNRCRISGTLFATHVLNNYDQTQWLLSHGVEIGLSSMSGDNMVAASERRWYDELNAIKAALEKFSYANRSAMVGVRAPNMESSGSSQMRTLTHLGYKYDSSIKVKDGPFWPQTLDFKPPWECASQTSCTRDAHAGLWELPLAAFYRNDTPYYKLEELTASLSSPDDLLQVLLENLRIHEEASRAPMHLPLNAKFLNMLPDAGVVNVLQKFITEVQKKDYVYIVSIRQAVEWISRPTRLAKLHNFRQWSCRRTSSGTIQPCENPSVCTFMHTRQGGPTPHSFKVCGSCPNVYPWLDDPVGSGISRN</sequence>
<feature type="compositionally biased region" description="Polar residues" evidence="1">
    <location>
        <begin position="1"/>
        <end position="13"/>
    </location>
</feature>
<accession>A0A1I7S0N3</accession>
<evidence type="ECO:0000313" key="4">
    <source>
        <dbReference type="Proteomes" id="UP000659654"/>
    </source>
</evidence>
<feature type="region of interest" description="Disordered" evidence="1">
    <location>
        <begin position="1"/>
        <end position="21"/>
    </location>
</feature>
<dbReference type="OrthoDB" id="504708at2759"/>
<dbReference type="PANTHER" id="PTHR45985">
    <property type="match status" value="1"/>
</dbReference>
<dbReference type="Proteomes" id="UP000095284">
    <property type="component" value="Unplaced"/>
</dbReference>
<dbReference type="InterPro" id="IPR011330">
    <property type="entry name" value="Glyco_hydro/deAcase_b/a-brl"/>
</dbReference>
<gene>
    <name evidence="2" type="ORF">BXYJ_LOCUS15873</name>
</gene>
<dbReference type="Proteomes" id="UP000659654">
    <property type="component" value="Unassembled WGS sequence"/>
</dbReference>
<organism evidence="3 5">
    <name type="scientific">Bursaphelenchus xylophilus</name>
    <name type="common">Pinewood nematode worm</name>
    <name type="synonym">Aphelenchoides xylophilus</name>
    <dbReference type="NCBI Taxonomy" id="6326"/>
    <lineage>
        <taxon>Eukaryota</taxon>
        <taxon>Metazoa</taxon>
        <taxon>Ecdysozoa</taxon>
        <taxon>Nematoda</taxon>
        <taxon>Chromadorea</taxon>
        <taxon>Rhabditida</taxon>
        <taxon>Tylenchina</taxon>
        <taxon>Tylenchomorpha</taxon>
        <taxon>Aphelenchoidea</taxon>
        <taxon>Aphelenchoididae</taxon>
        <taxon>Bursaphelenchus</taxon>
    </lineage>
</organism>
<name>A0A1I7S0N3_BURXY</name>
<dbReference type="SMR" id="A0A1I7S0N3"/>
<reference evidence="5" key="1">
    <citation type="submission" date="2016-11" db="UniProtKB">
        <authorList>
            <consortium name="WormBaseParasite"/>
        </authorList>
    </citation>
    <scope>IDENTIFICATION</scope>
</reference>
<dbReference type="EMBL" id="CAJFDI010000006">
    <property type="protein sequence ID" value="CAD5235782.1"/>
    <property type="molecule type" value="Genomic_DNA"/>
</dbReference>
<protein>
    <submittedName>
        <fullName evidence="2">(pine wood nematode) hypothetical protein</fullName>
    </submittedName>
</protein>
<dbReference type="WBParaSite" id="BXY_0655700.1">
    <property type="protein sequence ID" value="BXY_0655700.1"/>
    <property type="gene ID" value="BXY_0655700"/>
</dbReference>
<dbReference type="PANTHER" id="PTHR45985:SF3">
    <property type="entry name" value="CHITIN DEACETYLASE-LIKE 4"/>
    <property type="match status" value="1"/>
</dbReference>
<dbReference type="EMBL" id="CAJFCV020000006">
    <property type="protein sequence ID" value="CAG9132368.1"/>
    <property type="molecule type" value="Genomic_DNA"/>
</dbReference>
<dbReference type="Proteomes" id="UP000582659">
    <property type="component" value="Unassembled WGS sequence"/>
</dbReference>
<reference evidence="2" key="2">
    <citation type="submission" date="2020-09" db="EMBL/GenBank/DDBJ databases">
        <authorList>
            <person name="Kikuchi T."/>
        </authorList>
    </citation>
    <scope>NUCLEOTIDE SEQUENCE</scope>
    <source>
        <strain evidence="2">Ka4C1</strain>
    </source>
</reference>
<evidence type="ECO:0000256" key="1">
    <source>
        <dbReference type="SAM" id="MobiDB-lite"/>
    </source>
</evidence>
<evidence type="ECO:0000313" key="5">
    <source>
        <dbReference type="WBParaSite" id="BXY_0655700.1"/>
    </source>
</evidence>
<keyword evidence="4" id="KW-1185">Reference proteome</keyword>
<dbReference type="AlphaFoldDB" id="A0A1I7S0N3"/>
<dbReference type="InterPro" id="IPR052740">
    <property type="entry name" value="CE4"/>
</dbReference>
<dbReference type="SUPFAM" id="SSF88713">
    <property type="entry name" value="Glycoside hydrolase/deacetylase"/>
    <property type="match status" value="1"/>
</dbReference>
<evidence type="ECO:0000313" key="3">
    <source>
        <dbReference type="Proteomes" id="UP000095284"/>
    </source>
</evidence>
<dbReference type="Gene3D" id="3.20.20.370">
    <property type="entry name" value="Glycoside hydrolase/deacetylase"/>
    <property type="match status" value="1"/>
</dbReference>
<dbReference type="GO" id="GO:0005975">
    <property type="term" value="P:carbohydrate metabolic process"/>
    <property type="evidence" value="ECO:0007669"/>
    <property type="project" value="InterPro"/>
</dbReference>
<evidence type="ECO:0000313" key="2">
    <source>
        <dbReference type="EMBL" id="CAD5235782.1"/>
    </source>
</evidence>
<proteinExistence type="predicted"/>